<dbReference type="PANTHER" id="PTHR30269">
    <property type="entry name" value="TRANSMEMBRANE PROTEIN YFCA"/>
    <property type="match status" value="1"/>
</dbReference>
<keyword evidence="6 8" id="KW-1133">Transmembrane helix</keyword>
<feature type="transmembrane region" description="Helical" evidence="8">
    <location>
        <begin position="12"/>
        <end position="37"/>
    </location>
</feature>
<evidence type="ECO:0000256" key="1">
    <source>
        <dbReference type="ARBA" id="ARBA00004651"/>
    </source>
</evidence>
<feature type="transmembrane region" description="Helical" evidence="8">
    <location>
        <begin position="224"/>
        <end position="243"/>
    </location>
</feature>
<sequence length="246" mass="27173">MALAPYALGAFILLAYTLEAITGFGSVVIALSLGALLLPIDQLLPILVPLNICMTGYLVHRHWQLIDRRLLLGTLLPGMVVGTLLGYWLLTYLDTQILKVAFGAQIVWFAGRELWRLRQAHALAVRPTWLTRCITLAAGLSHGLFASGGPLLVYGLAGTHLDKARLRATLVTVWFALNSLLTIAFLLDGRLLPALPQVLSYAPLLLLGVWLGERLHRRVDELHFRIAIYILLLVTGILLLAPWRLP</sequence>
<evidence type="ECO:0000256" key="7">
    <source>
        <dbReference type="ARBA" id="ARBA00023136"/>
    </source>
</evidence>
<evidence type="ECO:0000256" key="6">
    <source>
        <dbReference type="ARBA" id="ARBA00022989"/>
    </source>
</evidence>
<evidence type="ECO:0000256" key="4">
    <source>
        <dbReference type="ARBA" id="ARBA00022475"/>
    </source>
</evidence>
<feature type="transmembrane region" description="Helical" evidence="8">
    <location>
        <begin position="71"/>
        <end position="90"/>
    </location>
</feature>
<feature type="transmembrane region" description="Helical" evidence="8">
    <location>
        <begin position="134"/>
        <end position="156"/>
    </location>
</feature>
<dbReference type="RefSeq" id="WP_119691456.1">
    <property type="nucleotide sequence ID" value="NZ_QXDA01000001.1"/>
</dbReference>
<evidence type="ECO:0000313" key="10">
    <source>
        <dbReference type="Proteomes" id="UP000265836"/>
    </source>
</evidence>
<dbReference type="PANTHER" id="PTHR30269:SF37">
    <property type="entry name" value="MEMBRANE TRANSPORTER PROTEIN"/>
    <property type="match status" value="1"/>
</dbReference>
<dbReference type="InterPro" id="IPR002781">
    <property type="entry name" value="TM_pro_TauE-like"/>
</dbReference>
<proteinExistence type="inferred from homology"/>
<feature type="transmembrane region" description="Helical" evidence="8">
    <location>
        <begin position="168"/>
        <end position="187"/>
    </location>
</feature>
<evidence type="ECO:0000256" key="3">
    <source>
        <dbReference type="ARBA" id="ARBA00022448"/>
    </source>
</evidence>
<evidence type="ECO:0000256" key="5">
    <source>
        <dbReference type="ARBA" id="ARBA00022692"/>
    </source>
</evidence>
<keyword evidence="5 8" id="KW-0812">Transmembrane</keyword>
<comment type="similarity">
    <text evidence="2 8">Belongs to the 4-toluene sulfonate uptake permease (TSUP) (TC 2.A.102) family.</text>
</comment>
<reference evidence="9 10" key="1">
    <citation type="submission" date="2018-08" db="EMBL/GenBank/DDBJ databases">
        <title>Genome sequencing of rice bacterial endophytes.</title>
        <authorList>
            <person name="Venturi V."/>
        </authorList>
    </citation>
    <scope>NUCLEOTIDE SEQUENCE [LARGE SCALE GENOMIC DNA]</scope>
    <source>
        <strain evidence="9 10">E1205</strain>
    </source>
</reference>
<keyword evidence="7 8" id="KW-0472">Membrane</keyword>
<keyword evidence="3" id="KW-0813">Transport</keyword>
<protein>
    <recommendedName>
        <fullName evidence="8">Probable membrane transporter protein</fullName>
    </recommendedName>
</protein>
<comment type="subcellular location">
    <subcellularLocation>
        <location evidence="1 8">Cell membrane</location>
        <topology evidence="1 8">Multi-pass membrane protein</topology>
    </subcellularLocation>
</comment>
<comment type="caution">
    <text evidence="9">The sequence shown here is derived from an EMBL/GenBank/DDBJ whole genome shotgun (WGS) entry which is preliminary data.</text>
</comment>
<evidence type="ECO:0000313" key="9">
    <source>
        <dbReference type="EMBL" id="RIA36151.1"/>
    </source>
</evidence>
<evidence type="ECO:0000256" key="2">
    <source>
        <dbReference type="ARBA" id="ARBA00009142"/>
    </source>
</evidence>
<dbReference type="Proteomes" id="UP000265836">
    <property type="component" value="Unassembled WGS sequence"/>
</dbReference>
<evidence type="ECO:0000256" key="8">
    <source>
        <dbReference type="RuleBase" id="RU363041"/>
    </source>
</evidence>
<dbReference type="GO" id="GO:0005886">
    <property type="term" value="C:plasma membrane"/>
    <property type="evidence" value="ECO:0007669"/>
    <property type="project" value="UniProtKB-SubCell"/>
</dbReference>
<feature type="transmembrane region" description="Helical" evidence="8">
    <location>
        <begin position="193"/>
        <end position="212"/>
    </location>
</feature>
<accession>A0A397NRT9</accession>
<dbReference type="Pfam" id="PF01925">
    <property type="entry name" value="TauE"/>
    <property type="match status" value="1"/>
</dbReference>
<dbReference type="InterPro" id="IPR052017">
    <property type="entry name" value="TSUP"/>
</dbReference>
<gene>
    <name evidence="9" type="ORF">DFO61_0613</name>
</gene>
<feature type="transmembrane region" description="Helical" evidence="8">
    <location>
        <begin position="43"/>
        <end position="59"/>
    </location>
</feature>
<name>A0A397NRT9_ECTOL</name>
<dbReference type="AlphaFoldDB" id="A0A397NRT9"/>
<organism evidence="9 10">
    <name type="scientific">Ectopseudomonas oleovorans</name>
    <name type="common">Pseudomonas oleovorans</name>
    <dbReference type="NCBI Taxonomy" id="301"/>
    <lineage>
        <taxon>Bacteria</taxon>
        <taxon>Pseudomonadati</taxon>
        <taxon>Pseudomonadota</taxon>
        <taxon>Gammaproteobacteria</taxon>
        <taxon>Pseudomonadales</taxon>
        <taxon>Pseudomonadaceae</taxon>
        <taxon>Ectopseudomonas</taxon>
    </lineage>
</organism>
<dbReference type="EMBL" id="QXDA01000001">
    <property type="protein sequence ID" value="RIA36151.1"/>
    <property type="molecule type" value="Genomic_DNA"/>
</dbReference>
<keyword evidence="4 8" id="KW-1003">Cell membrane</keyword>